<proteinExistence type="inferred from homology"/>
<gene>
    <name evidence="5" type="ORF">BJX66DRAFT_336260</name>
</gene>
<organism evidence="5 6">
    <name type="scientific">Aspergillus keveii</name>
    <dbReference type="NCBI Taxonomy" id="714993"/>
    <lineage>
        <taxon>Eukaryota</taxon>
        <taxon>Fungi</taxon>
        <taxon>Dikarya</taxon>
        <taxon>Ascomycota</taxon>
        <taxon>Pezizomycotina</taxon>
        <taxon>Eurotiomycetes</taxon>
        <taxon>Eurotiomycetidae</taxon>
        <taxon>Eurotiales</taxon>
        <taxon>Aspergillaceae</taxon>
        <taxon>Aspergillus</taxon>
        <taxon>Aspergillus subgen. Nidulantes</taxon>
    </lineage>
</organism>
<keyword evidence="4" id="KW-1133">Transmembrane helix</keyword>
<dbReference type="PANTHER" id="PTHR33365:SF11">
    <property type="entry name" value="TAT PATHWAY SIGNAL SEQUENCE"/>
    <property type="match status" value="1"/>
</dbReference>
<dbReference type="PANTHER" id="PTHR33365">
    <property type="entry name" value="YALI0B05434P"/>
    <property type="match status" value="1"/>
</dbReference>
<keyword evidence="4" id="KW-0472">Membrane</keyword>
<accession>A0ABR4GB96</accession>
<comment type="similarity">
    <text evidence="3">Belongs to the ustYa family.</text>
</comment>
<evidence type="ECO:0000256" key="3">
    <source>
        <dbReference type="ARBA" id="ARBA00035112"/>
    </source>
</evidence>
<comment type="caution">
    <text evidence="5">The sequence shown here is derived from an EMBL/GenBank/DDBJ whole genome shotgun (WGS) entry which is preliminary data.</text>
</comment>
<evidence type="ECO:0000313" key="5">
    <source>
        <dbReference type="EMBL" id="KAL2796246.1"/>
    </source>
</evidence>
<reference evidence="5 6" key="1">
    <citation type="submission" date="2024-07" db="EMBL/GenBank/DDBJ databases">
        <title>Section-level genome sequencing and comparative genomics of Aspergillus sections Usti and Cavernicolus.</title>
        <authorList>
            <consortium name="Lawrence Berkeley National Laboratory"/>
            <person name="Nybo J.L."/>
            <person name="Vesth T.C."/>
            <person name="Theobald S."/>
            <person name="Frisvad J.C."/>
            <person name="Larsen T.O."/>
            <person name="Kjaerboelling I."/>
            <person name="Rothschild-Mancinelli K."/>
            <person name="Lyhne E.K."/>
            <person name="Kogle M.E."/>
            <person name="Barry K."/>
            <person name="Clum A."/>
            <person name="Na H."/>
            <person name="Ledsgaard L."/>
            <person name="Lin J."/>
            <person name="Lipzen A."/>
            <person name="Kuo A."/>
            <person name="Riley R."/>
            <person name="Mondo S."/>
            <person name="Labutti K."/>
            <person name="Haridas S."/>
            <person name="Pangalinan J."/>
            <person name="Salamov A.A."/>
            <person name="Simmons B.A."/>
            <person name="Magnuson J.K."/>
            <person name="Chen J."/>
            <person name="Drula E."/>
            <person name="Henrissat B."/>
            <person name="Wiebenga A."/>
            <person name="Lubbers R.J."/>
            <person name="Gomes A.C."/>
            <person name="Makela M.R."/>
            <person name="Stajich J."/>
            <person name="Grigoriev I.V."/>
            <person name="Mortensen U.H."/>
            <person name="De Vries R.P."/>
            <person name="Baker S.E."/>
            <person name="Andersen M.R."/>
        </authorList>
    </citation>
    <scope>NUCLEOTIDE SEQUENCE [LARGE SCALE GENOMIC DNA]</scope>
    <source>
        <strain evidence="5 6">CBS 209.92</strain>
    </source>
</reference>
<protein>
    <recommendedName>
        <fullName evidence="7">Tat pathway signal sequence</fullName>
    </recommendedName>
</protein>
<evidence type="ECO:0000256" key="2">
    <source>
        <dbReference type="ARBA" id="ARBA00023002"/>
    </source>
</evidence>
<evidence type="ECO:0008006" key="7">
    <source>
        <dbReference type="Google" id="ProtNLM"/>
    </source>
</evidence>
<keyword evidence="6" id="KW-1185">Reference proteome</keyword>
<sequence length="236" mass="26586">MSYNLEEAKYNLVEHDDHASPECPEAKSPSRKRTAVHVVQIIALFALAFVLGFVVGKAQMRPPQSRDGLLLPAGTVHMTFYQNGTFTQRPDTEEDRAWDDLVPVGRGFVQHPQLAPDVSALTVFHQLHCLHAILAAYYAAIEAANPTLRPHLKADADDPLLNNTGILMEPSHVRHCFDYLRQTIMCAADTNIEVLDRDTRATDGWGEQRVCRDYQKVFEWADKWAHPLDRSQASKS</sequence>
<dbReference type="InterPro" id="IPR021765">
    <property type="entry name" value="UstYa-like"/>
</dbReference>
<feature type="transmembrane region" description="Helical" evidence="4">
    <location>
        <begin position="35"/>
        <end position="56"/>
    </location>
</feature>
<evidence type="ECO:0000313" key="6">
    <source>
        <dbReference type="Proteomes" id="UP001610563"/>
    </source>
</evidence>
<dbReference type="EMBL" id="JBFTWV010000028">
    <property type="protein sequence ID" value="KAL2796246.1"/>
    <property type="molecule type" value="Genomic_DNA"/>
</dbReference>
<keyword evidence="4" id="KW-0812">Transmembrane</keyword>
<keyword evidence="2" id="KW-0560">Oxidoreductase</keyword>
<evidence type="ECO:0000256" key="4">
    <source>
        <dbReference type="SAM" id="Phobius"/>
    </source>
</evidence>
<comment type="pathway">
    <text evidence="1">Mycotoxin biosynthesis.</text>
</comment>
<evidence type="ECO:0000256" key="1">
    <source>
        <dbReference type="ARBA" id="ARBA00004685"/>
    </source>
</evidence>
<name>A0ABR4GB96_9EURO</name>
<dbReference type="Pfam" id="PF11807">
    <property type="entry name" value="UstYa"/>
    <property type="match status" value="1"/>
</dbReference>
<dbReference type="Proteomes" id="UP001610563">
    <property type="component" value="Unassembled WGS sequence"/>
</dbReference>